<dbReference type="RefSeq" id="WP_390319716.1">
    <property type="nucleotide sequence ID" value="NZ_JBHSPB010000017.1"/>
</dbReference>
<dbReference type="InterPro" id="IPR012338">
    <property type="entry name" value="Beta-lactam/transpept-like"/>
</dbReference>
<accession>A0ABW0Z6N9</accession>
<dbReference type="GO" id="GO:0016787">
    <property type="term" value="F:hydrolase activity"/>
    <property type="evidence" value="ECO:0007669"/>
    <property type="project" value="UniProtKB-KW"/>
</dbReference>
<dbReference type="EMBL" id="JBHSPB010000017">
    <property type="protein sequence ID" value="MFC5723473.1"/>
    <property type="molecule type" value="Genomic_DNA"/>
</dbReference>
<dbReference type="InterPro" id="IPR001466">
    <property type="entry name" value="Beta-lactam-related"/>
</dbReference>
<dbReference type="Pfam" id="PF00144">
    <property type="entry name" value="Beta-lactamase"/>
    <property type="match status" value="1"/>
</dbReference>
<keyword evidence="3" id="KW-0378">Hydrolase</keyword>
<proteinExistence type="predicted"/>
<dbReference type="InterPro" id="IPR050491">
    <property type="entry name" value="AmpC-like"/>
</dbReference>
<feature type="domain" description="Beta-lactamase-related" evidence="2">
    <location>
        <begin position="48"/>
        <end position="353"/>
    </location>
</feature>
<feature type="signal peptide" evidence="1">
    <location>
        <begin position="1"/>
        <end position="34"/>
    </location>
</feature>
<sequence length="416" mass="43543">MQTRTAGRAVLTTLTTAAVTAAVTAATLTVPAAAATGGGDGRHAATRAAMEAQVTAGAVGVLGQARDGDGSWNASAGVADLRTHRPRIAQDHFRVGSISKAFTSVVLLQLEAEGKVGLDDSVERWLPGVVHGNGHDGSAVTIRQLLNHTSGIFNYTEDEGFISLLSKDFPEHRFDSFTPEELVATAMKHAPSFKPGTDWHYSNTNYILAGMIVEKVSGNSYADEIERRITGPLHLRHTSLPGTDPTVPGPHGRAYSKLTDPAPDAKIHDVTELNPSWGGAAGEIISTTGDLNTFYSALLGGKLLPERQQKELLTTVSTGKQIPGGRYGLGVMAATLPCGTTIWMHGGGIHGSMSMASGTADGRHTASFNFNDDWAGDSTPLLLAEYCGTDRPAPRSGVAASPSDVTATLKALAALR</sequence>
<dbReference type="PANTHER" id="PTHR46825:SF7">
    <property type="entry name" value="D-ALANYL-D-ALANINE CARBOXYPEPTIDASE"/>
    <property type="match status" value="1"/>
</dbReference>
<gene>
    <name evidence="3" type="ORF">ACFP1Z_25235</name>
</gene>
<evidence type="ECO:0000259" key="2">
    <source>
        <dbReference type="Pfam" id="PF00144"/>
    </source>
</evidence>
<dbReference type="PANTHER" id="PTHR46825">
    <property type="entry name" value="D-ALANYL-D-ALANINE-CARBOXYPEPTIDASE/ENDOPEPTIDASE AMPH"/>
    <property type="match status" value="1"/>
</dbReference>
<keyword evidence="4" id="KW-1185">Reference proteome</keyword>
<feature type="chain" id="PRO_5045103030" evidence="1">
    <location>
        <begin position="35"/>
        <end position="416"/>
    </location>
</feature>
<dbReference type="SUPFAM" id="SSF56601">
    <property type="entry name" value="beta-lactamase/transpeptidase-like"/>
    <property type="match status" value="1"/>
</dbReference>
<dbReference type="Proteomes" id="UP001596083">
    <property type="component" value="Unassembled WGS sequence"/>
</dbReference>
<dbReference type="EC" id="3.-.-.-" evidence="3"/>
<dbReference type="Gene3D" id="3.40.710.10">
    <property type="entry name" value="DD-peptidase/beta-lactamase superfamily"/>
    <property type="match status" value="1"/>
</dbReference>
<protein>
    <submittedName>
        <fullName evidence="3">Serine hydrolase domain-containing protein</fullName>
        <ecNumber evidence="3">3.-.-.-</ecNumber>
    </submittedName>
</protein>
<reference evidence="4" key="1">
    <citation type="journal article" date="2019" name="Int. J. Syst. Evol. Microbiol.">
        <title>The Global Catalogue of Microorganisms (GCM) 10K type strain sequencing project: providing services to taxonomists for standard genome sequencing and annotation.</title>
        <authorList>
            <consortium name="The Broad Institute Genomics Platform"/>
            <consortium name="The Broad Institute Genome Sequencing Center for Infectious Disease"/>
            <person name="Wu L."/>
            <person name="Ma J."/>
        </authorList>
    </citation>
    <scope>NUCLEOTIDE SEQUENCE [LARGE SCALE GENOMIC DNA]</scope>
    <source>
        <strain evidence="4">CGMCC 4.7304</strain>
    </source>
</reference>
<evidence type="ECO:0000256" key="1">
    <source>
        <dbReference type="SAM" id="SignalP"/>
    </source>
</evidence>
<evidence type="ECO:0000313" key="4">
    <source>
        <dbReference type="Proteomes" id="UP001596083"/>
    </source>
</evidence>
<name>A0ABW0Z6N9_9ACTN</name>
<organism evidence="3 4">
    <name type="scientific">Streptomyces gamaensis</name>
    <dbReference type="NCBI Taxonomy" id="1763542"/>
    <lineage>
        <taxon>Bacteria</taxon>
        <taxon>Bacillati</taxon>
        <taxon>Actinomycetota</taxon>
        <taxon>Actinomycetes</taxon>
        <taxon>Kitasatosporales</taxon>
        <taxon>Streptomycetaceae</taxon>
        <taxon>Streptomyces</taxon>
    </lineage>
</organism>
<comment type="caution">
    <text evidence="3">The sequence shown here is derived from an EMBL/GenBank/DDBJ whole genome shotgun (WGS) entry which is preliminary data.</text>
</comment>
<evidence type="ECO:0000313" key="3">
    <source>
        <dbReference type="EMBL" id="MFC5723473.1"/>
    </source>
</evidence>
<keyword evidence="1" id="KW-0732">Signal</keyword>